<dbReference type="PROSITE" id="PS00332">
    <property type="entry name" value="SOD_CU_ZN_2"/>
    <property type="match status" value="1"/>
</dbReference>
<evidence type="ECO:0000256" key="4">
    <source>
        <dbReference type="ARBA" id="ARBA00022862"/>
    </source>
</evidence>
<dbReference type="FunFam" id="2.60.40.200:FF:000001">
    <property type="entry name" value="Superoxide dismutase [Cu-Zn]"/>
    <property type="match status" value="1"/>
</dbReference>
<dbReference type="GO" id="GO:0005507">
    <property type="term" value="F:copper ion binding"/>
    <property type="evidence" value="ECO:0007669"/>
    <property type="project" value="InterPro"/>
</dbReference>
<sequence length="160" mass="16573">MADTAPIYAICILNPDGGSGVSGLVKLVQQGDQVTITATVNGLKTGLHGFHIHQFGNLTEGCKTAGPHFNPFQKTHGGPHDVERHVGDLGNIQAVEGQQAQFSIVDKLIKLDGANSVLGRSFVVHADEDDLGKGGHDDSKTTGHAGARLACGTIGLSGPF</sequence>
<organism evidence="9 10">
    <name type="scientific">Ichthyophthirius multifiliis</name>
    <name type="common">White spot disease agent</name>
    <name type="synonym">Ich</name>
    <dbReference type="NCBI Taxonomy" id="5932"/>
    <lineage>
        <taxon>Eukaryota</taxon>
        <taxon>Sar</taxon>
        <taxon>Alveolata</taxon>
        <taxon>Ciliophora</taxon>
        <taxon>Intramacronucleata</taxon>
        <taxon>Oligohymenophorea</taxon>
        <taxon>Hymenostomatida</taxon>
        <taxon>Ophryoglenina</taxon>
        <taxon>Ichthyophthirius</taxon>
    </lineage>
</organism>
<keyword evidence="6 7" id="KW-0186">Copper</keyword>
<comment type="similarity">
    <text evidence="1 7">Belongs to the Cu-Zn superoxide dismutase family.</text>
</comment>
<dbReference type="GO" id="GO:0004784">
    <property type="term" value="F:superoxide dismutase activity"/>
    <property type="evidence" value="ECO:0007669"/>
    <property type="project" value="UniProtKB-EC"/>
</dbReference>
<dbReference type="RefSeq" id="XP_004035843.1">
    <property type="nucleotide sequence ID" value="XM_004035795.1"/>
</dbReference>
<reference evidence="9 10" key="1">
    <citation type="submission" date="2011-07" db="EMBL/GenBank/DDBJ databases">
        <authorList>
            <person name="Coyne R."/>
            <person name="Brami D."/>
            <person name="Johnson J."/>
            <person name="Hostetler J."/>
            <person name="Hannick L."/>
            <person name="Clark T."/>
            <person name="Cassidy-Hanley D."/>
            <person name="Inman J."/>
        </authorList>
    </citation>
    <scope>NUCLEOTIDE SEQUENCE [LARGE SCALE GENOMIC DNA]</scope>
    <source>
        <strain evidence="9 10">G5</strain>
    </source>
</reference>
<dbReference type="SUPFAM" id="SSF49329">
    <property type="entry name" value="Cu,Zn superoxide dismutase-like"/>
    <property type="match status" value="1"/>
</dbReference>
<evidence type="ECO:0000256" key="1">
    <source>
        <dbReference type="ARBA" id="ARBA00010457"/>
    </source>
</evidence>
<comment type="cofactor">
    <cofactor evidence="7">
        <name>Cu cation</name>
        <dbReference type="ChEBI" id="CHEBI:23378"/>
    </cofactor>
    <text evidence="7">Binds 1 copper ion per subunit.</text>
</comment>
<evidence type="ECO:0000256" key="2">
    <source>
        <dbReference type="ARBA" id="ARBA00022723"/>
    </source>
</evidence>
<dbReference type="OMA" id="AQRGFHI"/>
<feature type="domain" description="Superoxide dismutase copper/zinc binding" evidence="8">
    <location>
        <begin position="21"/>
        <end position="154"/>
    </location>
</feature>
<dbReference type="AlphaFoldDB" id="G0QQZ2"/>
<keyword evidence="5 7" id="KW-0560">Oxidoreductase</keyword>
<comment type="cofactor">
    <cofactor evidence="7">
        <name>Zn(2+)</name>
        <dbReference type="ChEBI" id="CHEBI:29105"/>
    </cofactor>
    <text evidence="7">Binds 1 zinc ion per subunit.</text>
</comment>
<dbReference type="PRINTS" id="PR00068">
    <property type="entry name" value="CUZNDISMTASE"/>
</dbReference>
<dbReference type="GeneID" id="14908522"/>
<dbReference type="Pfam" id="PF00080">
    <property type="entry name" value="Sod_Cu"/>
    <property type="match status" value="1"/>
</dbReference>
<evidence type="ECO:0000256" key="7">
    <source>
        <dbReference type="RuleBase" id="RU000393"/>
    </source>
</evidence>
<dbReference type="OrthoDB" id="427596at2759"/>
<dbReference type="STRING" id="857967.G0QQZ2"/>
<evidence type="ECO:0000313" key="9">
    <source>
        <dbReference type="EMBL" id="EGR32357.1"/>
    </source>
</evidence>
<gene>
    <name evidence="9" type="ORF">IMG5_086110</name>
</gene>
<dbReference type="eggNOG" id="KOG0441">
    <property type="taxonomic scope" value="Eukaryota"/>
</dbReference>
<accession>G0QQZ2</accession>
<dbReference type="GO" id="GO:0016779">
    <property type="term" value="F:nucleotidyltransferase activity"/>
    <property type="evidence" value="ECO:0007669"/>
    <property type="project" value="UniProtKB-KW"/>
</dbReference>
<dbReference type="Gene3D" id="2.60.40.200">
    <property type="entry name" value="Superoxide dismutase, copper/zinc binding domain"/>
    <property type="match status" value="1"/>
</dbReference>
<keyword evidence="10" id="KW-1185">Reference proteome</keyword>
<dbReference type="InterPro" id="IPR036423">
    <property type="entry name" value="SOD-like_Cu/Zn_dom_sf"/>
</dbReference>
<evidence type="ECO:0000259" key="8">
    <source>
        <dbReference type="Pfam" id="PF00080"/>
    </source>
</evidence>
<evidence type="ECO:0000256" key="6">
    <source>
        <dbReference type="ARBA" id="ARBA00023008"/>
    </source>
</evidence>
<evidence type="ECO:0000256" key="5">
    <source>
        <dbReference type="ARBA" id="ARBA00023002"/>
    </source>
</evidence>
<dbReference type="Proteomes" id="UP000008983">
    <property type="component" value="Unassembled WGS sequence"/>
</dbReference>
<dbReference type="InterPro" id="IPR024134">
    <property type="entry name" value="SOD_Cu/Zn_/chaperone"/>
</dbReference>
<keyword evidence="9" id="KW-0548">Nucleotidyltransferase</keyword>
<comment type="function">
    <text evidence="7">Destroys radicals which are normally produced within the cells and which are toxic to biological systems.</text>
</comment>
<keyword evidence="9" id="KW-0808">Transferase</keyword>
<dbReference type="CDD" id="cd00305">
    <property type="entry name" value="Cu-Zn_Superoxide_Dismutase"/>
    <property type="match status" value="1"/>
</dbReference>
<comment type="catalytic activity">
    <reaction evidence="7">
        <text>2 superoxide + 2 H(+) = H2O2 + O2</text>
        <dbReference type="Rhea" id="RHEA:20696"/>
        <dbReference type="ChEBI" id="CHEBI:15378"/>
        <dbReference type="ChEBI" id="CHEBI:15379"/>
        <dbReference type="ChEBI" id="CHEBI:16240"/>
        <dbReference type="ChEBI" id="CHEBI:18421"/>
        <dbReference type="EC" id="1.15.1.1"/>
    </reaction>
</comment>
<dbReference type="EC" id="1.15.1.1" evidence="7"/>
<dbReference type="InterPro" id="IPR018152">
    <property type="entry name" value="SOD_Cu/Zn_BS"/>
</dbReference>
<dbReference type="InParanoid" id="G0QQZ2"/>
<evidence type="ECO:0000313" key="10">
    <source>
        <dbReference type="Proteomes" id="UP000008983"/>
    </source>
</evidence>
<proteinExistence type="inferred from homology"/>
<dbReference type="InterPro" id="IPR001424">
    <property type="entry name" value="SOD_Cu_Zn_dom"/>
</dbReference>
<dbReference type="EMBL" id="GL983699">
    <property type="protein sequence ID" value="EGR32357.1"/>
    <property type="molecule type" value="Genomic_DNA"/>
</dbReference>
<keyword evidence="2 7" id="KW-0479">Metal-binding</keyword>
<protein>
    <recommendedName>
        <fullName evidence="7">Superoxide dismutase [Cu-Zn]</fullName>
        <ecNumber evidence="7">1.15.1.1</ecNumber>
    </recommendedName>
</protein>
<keyword evidence="4" id="KW-0049">Antioxidant</keyword>
<evidence type="ECO:0000256" key="3">
    <source>
        <dbReference type="ARBA" id="ARBA00022833"/>
    </source>
</evidence>
<name>G0QQZ2_ICHMU</name>
<keyword evidence="3 7" id="KW-0862">Zinc</keyword>
<dbReference type="PANTHER" id="PTHR10003">
    <property type="entry name" value="SUPEROXIDE DISMUTASE CU-ZN -RELATED"/>
    <property type="match status" value="1"/>
</dbReference>